<evidence type="ECO:0000256" key="1">
    <source>
        <dbReference type="SAM" id="MobiDB-lite"/>
    </source>
</evidence>
<organism evidence="2 3">
    <name type="scientific">Metarhizium anisopliae BRIP 53293</name>
    <dbReference type="NCBI Taxonomy" id="1291518"/>
    <lineage>
        <taxon>Eukaryota</taxon>
        <taxon>Fungi</taxon>
        <taxon>Dikarya</taxon>
        <taxon>Ascomycota</taxon>
        <taxon>Pezizomycotina</taxon>
        <taxon>Sordariomycetes</taxon>
        <taxon>Hypocreomycetidae</taxon>
        <taxon>Hypocreales</taxon>
        <taxon>Clavicipitaceae</taxon>
        <taxon>Metarhizium</taxon>
    </lineage>
</organism>
<accession>A0A0D9NSY0</accession>
<reference evidence="3" key="1">
    <citation type="journal article" date="2014" name="BMC Genomics">
        <title>The genome sequence of the biocontrol fungus Metarhizium anisopliae and comparative genomics of Metarhizium species.</title>
        <authorList>
            <person name="Pattemore J.A."/>
            <person name="Hane J.K."/>
            <person name="Williams A.H."/>
            <person name="Wilson B.A."/>
            <person name="Stodart B.J."/>
            <person name="Ash G.J."/>
        </authorList>
    </citation>
    <scope>NUCLEOTIDE SEQUENCE [LARGE SCALE GENOMIC DNA]</scope>
    <source>
        <strain evidence="3">BRIP 53293</strain>
    </source>
</reference>
<sequence>MSGYGYGPPPPPPPPSREAGDFKVLGVAAASIPVLETIMDLLRLRSNIRVNPIHHIIRLPTAAHMLL</sequence>
<dbReference type="EMBL" id="KE384742">
    <property type="protein sequence ID" value="KJK76878.1"/>
    <property type="molecule type" value="Genomic_DNA"/>
</dbReference>
<name>A0A0D9NSY0_METAN</name>
<proteinExistence type="predicted"/>
<evidence type="ECO:0000313" key="2">
    <source>
        <dbReference type="EMBL" id="KJK76878.1"/>
    </source>
</evidence>
<dbReference type="Proteomes" id="UP000054544">
    <property type="component" value="Unassembled WGS sequence"/>
</dbReference>
<feature type="compositionally biased region" description="Pro residues" evidence="1">
    <location>
        <begin position="7"/>
        <end position="16"/>
    </location>
</feature>
<protein>
    <submittedName>
        <fullName evidence="2">Uncharacterized protein</fullName>
    </submittedName>
</protein>
<dbReference type="AlphaFoldDB" id="A0A0D9NSY0"/>
<keyword evidence="3" id="KW-1185">Reference proteome</keyword>
<evidence type="ECO:0000313" key="3">
    <source>
        <dbReference type="Proteomes" id="UP000054544"/>
    </source>
</evidence>
<gene>
    <name evidence="2" type="ORF">H634G_07920</name>
</gene>
<feature type="region of interest" description="Disordered" evidence="1">
    <location>
        <begin position="1"/>
        <end position="20"/>
    </location>
</feature>